<dbReference type="Pfam" id="PF06423">
    <property type="entry name" value="GWT1"/>
    <property type="match status" value="1"/>
</dbReference>
<feature type="transmembrane region" description="Helical" evidence="8">
    <location>
        <begin position="428"/>
        <end position="451"/>
    </location>
</feature>
<evidence type="ECO:0000313" key="10">
    <source>
        <dbReference type="EMBL" id="KAJ3731238.1"/>
    </source>
</evidence>
<comment type="function">
    <text evidence="8">A acetyltransferase, which acetylates the inositol ring of phosphatidylinositol during biosynthesis of GPI-anchor.</text>
</comment>
<dbReference type="InterPro" id="IPR009447">
    <property type="entry name" value="PIGW/GWT1"/>
</dbReference>
<evidence type="ECO:0000313" key="11">
    <source>
        <dbReference type="Proteomes" id="UP001176059"/>
    </source>
</evidence>
<keyword evidence="4 8" id="KW-0337">GPI-anchor biosynthesis</keyword>
<feature type="transmembrane region" description="Helical" evidence="8">
    <location>
        <begin position="238"/>
        <end position="254"/>
    </location>
</feature>
<accession>A0AA38N0B3</accession>
<proteinExistence type="inferred from homology"/>
<keyword evidence="7 8" id="KW-0472">Membrane</keyword>
<feature type="transmembrane region" description="Helical" evidence="8">
    <location>
        <begin position="194"/>
        <end position="217"/>
    </location>
</feature>
<feature type="transmembrane region" description="Helical" evidence="8">
    <location>
        <begin position="394"/>
        <end position="413"/>
    </location>
</feature>
<evidence type="ECO:0000256" key="1">
    <source>
        <dbReference type="ARBA" id="ARBA00004141"/>
    </source>
</evidence>
<keyword evidence="5 8" id="KW-0812">Transmembrane</keyword>
<evidence type="ECO:0000256" key="7">
    <source>
        <dbReference type="ARBA" id="ARBA00023136"/>
    </source>
</evidence>
<dbReference type="EC" id="2.3.-.-" evidence="8"/>
<dbReference type="PANTHER" id="PTHR20661:SF0">
    <property type="entry name" value="PHOSPHATIDYLINOSITOL-GLYCAN BIOSYNTHESIS CLASS W PROTEIN"/>
    <property type="match status" value="1"/>
</dbReference>
<dbReference type="AlphaFoldDB" id="A0AA38N0B3"/>
<comment type="subcellular location">
    <subcellularLocation>
        <location evidence="8">Endoplasmic reticulum membrane</location>
        <topology evidence="8">Multi-pass membrane protein</topology>
    </subcellularLocation>
    <subcellularLocation>
        <location evidence="1">Membrane</location>
        <topology evidence="1">Multi-pass membrane protein</topology>
    </subcellularLocation>
</comment>
<feature type="transmembrane region" description="Helical" evidence="8">
    <location>
        <begin position="51"/>
        <end position="70"/>
    </location>
</feature>
<evidence type="ECO:0000256" key="3">
    <source>
        <dbReference type="ARBA" id="ARBA00007559"/>
    </source>
</evidence>
<dbReference type="Proteomes" id="UP001176059">
    <property type="component" value="Unassembled WGS sequence"/>
</dbReference>
<dbReference type="GO" id="GO:0006506">
    <property type="term" value="P:GPI anchor biosynthetic process"/>
    <property type="evidence" value="ECO:0007669"/>
    <property type="project" value="UniProtKB-KW"/>
</dbReference>
<keyword evidence="6 8" id="KW-1133">Transmembrane helix</keyword>
<feature type="transmembrane region" description="Helical" evidence="8">
    <location>
        <begin position="266"/>
        <end position="284"/>
    </location>
</feature>
<feature type="transmembrane region" description="Helical" evidence="8">
    <location>
        <begin position="520"/>
        <end position="540"/>
    </location>
</feature>
<keyword evidence="8" id="KW-0012">Acyltransferase</keyword>
<keyword evidence="8" id="KW-0808">Transferase</keyword>
<evidence type="ECO:0000256" key="5">
    <source>
        <dbReference type="ARBA" id="ARBA00022692"/>
    </source>
</evidence>
<comment type="pathway">
    <text evidence="2 8">Glycolipid biosynthesis; glycosylphosphatidylinositol-anchor biosynthesis.</text>
</comment>
<organism evidence="10 11">
    <name type="scientific">Lentinula guzmanii</name>
    <dbReference type="NCBI Taxonomy" id="2804957"/>
    <lineage>
        <taxon>Eukaryota</taxon>
        <taxon>Fungi</taxon>
        <taxon>Dikarya</taxon>
        <taxon>Basidiomycota</taxon>
        <taxon>Agaricomycotina</taxon>
        <taxon>Agaricomycetes</taxon>
        <taxon>Agaricomycetidae</taxon>
        <taxon>Agaricales</taxon>
        <taxon>Marasmiineae</taxon>
        <taxon>Omphalotaceae</taxon>
        <taxon>Lentinula</taxon>
    </lineage>
</organism>
<dbReference type="GO" id="GO:0005789">
    <property type="term" value="C:endoplasmic reticulum membrane"/>
    <property type="evidence" value="ECO:0007669"/>
    <property type="project" value="UniProtKB-SubCell"/>
</dbReference>
<comment type="similarity">
    <text evidence="3 8">Belongs to the PIGW family.</text>
</comment>
<name>A0AA38N0B3_9AGAR</name>
<dbReference type="PANTHER" id="PTHR20661">
    <property type="entry name" value="PHOSPHATIDYLINOSITOL-GLYCAN BIOSYNTHESIS CLASS W PROTEIN"/>
    <property type="match status" value="1"/>
</dbReference>
<keyword evidence="8" id="KW-0256">Endoplasmic reticulum</keyword>
<evidence type="ECO:0000256" key="9">
    <source>
        <dbReference type="SAM" id="MobiDB-lite"/>
    </source>
</evidence>
<reference evidence="10" key="2">
    <citation type="journal article" date="2023" name="Proc. Natl. Acad. Sci. U.S.A.">
        <title>A global phylogenomic analysis of the shiitake genus Lentinula.</title>
        <authorList>
            <person name="Sierra-Patev S."/>
            <person name="Min B."/>
            <person name="Naranjo-Ortiz M."/>
            <person name="Looney B."/>
            <person name="Konkel Z."/>
            <person name="Slot J.C."/>
            <person name="Sakamoto Y."/>
            <person name="Steenwyk J.L."/>
            <person name="Rokas A."/>
            <person name="Carro J."/>
            <person name="Camarero S."/>
            <person name="Ferreira P."/>
            <person name="Molpeceres G."/>
            <person name="Ruiz-Duenas F.J."/>
            <person name="Serrano A."/>
            <person name="Henrissat B."/>
            <person name="Drula E."/>
            <person name="Hughes K.W."/>
            <person name="Mata J.L."/>
            <person name="Ishikawa N.K."/>
            <person name="Vargas-Isla R."/>
            <person name="Ushijima S."/>
            <person name="Smith C.A."/>
            <person name="Donoghue J."/>
            <person name="Ahrendt S."/>
            <person name="Andreopoulos W."/>
            <person name="He G."/>
            <person name="LaButti K."/>
            <person name="Lipzen A."/>
            <person name="Ng V."/>
            <person name="Riley R."/>
            <person name="Sandor L."/>
            <person name="Barry K."/>
            <person name="Martinez A.T."/>
            <person name="Xiao Y."/>
            <person name="Gibbons J.G."/>
            <person name="Terashima K."/>
            <person name="Grigoriev I.V."/>
            <person name="Hibbett D."/>
        </authorList>
    </citation>
    <scope>NUCLEOTIDE SEQUENCE</scope>
    <source>
        <strain evidence="10">ET3784</strain>
    </source>
</reference>
<gene>
    <name evidence="10" type="ORF">DFJ43DRAFT_1080587</name>
</gene>
<evidence type="ECO:0000256" key="8">
    <source>
        <dbReference type="RuleBase" id="RU280819"/>
    </source>
</evidence>
<feature type="transmembrane region" description="Helical" evidence="8">
    <location>
        <begin position="165"/>
        <end position="182"/>
    </location>
</feature>
<evidence type="ECO:0000256" key="6">
    <source>
        <dbReference type="ARBA" id="ARBA00022989"/>
    </source>
</evidence>
<evidence type="ECO:0000256" key="4">
    <source>
        <dbReference type="ARBA" id="ARBA00022502"/>
    </source>
</evidence>
<feature type="transmembrane region" description="Helical" evidence="8">
    <location>
        <begin position="77"/>
        <end position="95"/>
    </location>
</feature>
<keyword evidence="11" id="KW-1185">Reference proteome</keyword>
<feature type="compositionally biased region" description="Low complexity" evidence="9">
    <location>
        <begin position="467"/>
        <end position="478"/>
    </location>
</feature>
<protein>
    <recommendedName>
        <fullName evidence="8">GPI-anchored wall transfer protein</fullName>
        <ecNumber evidence="8">2.3.-.-</ecNumber>
    </recommendedName>
</protein>
<feature type="transmembrane region" description="Helical" evidence="8">
    <location>
        <begin position="333"/>
        <end position="354"/>
    </location>
</feature>
<feature type="transmembrane region" description="Helical" evidence="8">
    <location>
        <begin position="291"/>
        <end position="313"/>
    </location>
</feature>
<evidence type="ECO:0000256" key="2">
    <source>
        <dbReference type="ARBA" id="ARBA00004687"/>
    </source>
</evidence>
<sequence>MDIGGTLDNFTRVISLRRVQYCLTSKAFSMLDSSYKDEKEAFVSGMTGSTVTHINLLSSVALASIFVMYCAQTRTRISLNSISISWLILVLPLLLSMTLFANWPATLFLLISAPGCLLLLIQRKEIGTPLPSNLKSPTTPNPSLQEFHIAPRVEPLPSLTIYRSHMLLITCLAILAVDFPVFPRSLVKCETYGVSLMDIGVGSFVFSGGIASAMPLIKTPSHLAAPLIPKMLRAMRKSLPIILLGIVRVLLVKGTEYPEHVSEYGVHWNFFITLALVPIMEVLLHPMMIHVSVTAIGIVAAIIQQLLLSKFSLSEYVLNAPRVDLISANKEGIVSLPGYFAIHLLGLTTGLLLLPPSPSYFRRIQRSLRTHSLNDRELAQRYGVRQNDKTATELSGYSILWWVLMGLCSLFKLDGGNGVSRRMVNISYIFWICAYNVSFILAYLLLDMVFFPSPSATPKNKRKLDGSSISASSAPPTSPAAIPHPLLDAVNKNGLVVFLVANVGTGLINLTIPTMYTSDLWAMIILCGYSYAICIIAWVLRGVRLRL</sequence>
<feature type="region of interest" description="Disordered" evidence="9">
    <location>
        <begin position="458"/>
        <end position="478"/>
    </location>
</feature>
<dbReference type="GO" id="GO:0072659">
    <property type="term" value="P:protein localization to plasma membrane"/>
    <property type="evidence" value="ECO:0007669"/>
    <property type="project" value="TreeGrafter"/>
</dbReference>
<feature type="transmembrane region" description="Helical" evidence="8">
    <location>
        <begin position="495"/>
        <end position="514"/>
    </location>
</feature>
<comment type="caution">
    <text evidence="10">The sequence shown here is derived from an EMBL/GenBank/DDBJ whole genome shotgun (WGS) entry which is preliminary data.</text>
</comment>
<dbReference type="GO" id="GO:0032216">
    <property type="term" value="F:glucosaminyl-phosphatidylinositol O-acyltransferase activity"/>
    <property type="evidence" value="ECO:0007669"/>
    <property type="project" value="TreeGrafter"/>
</dbReference>
<dbReference type="PIRSF" id="PIRSF017321">
    <property type="entry name" value="GWT1"/>
    <property type="match status" value="1"/>
</dbReference>
<reference evidence="10" key="1">
    <citation type="submission" date="2022-08" db="EMBL/GenBank/DDBJ databases">
        <authorList>
            <consortium name="DOE Joint Genome Institute"/>
            <person name="Min B."/>
            <person name="Sierra-Patev S."/>
            <person name="Naranjo-Ortiz M."/>
            <person name="Looney B."/>
            <person name="Konkel Z."/>
            <person name="Slot J.C."/>
            <person name="Sakamoto Y."/>
            <person name="Steenwyk J.L."/>
            <person name="Rokas A."/>
            <person name="Carro J."/>
            <person name="Camarero S."/>
            <person name="Ferreira P."/>
            <person name="Molpeceres G."/>
            <person name="Ruiz-duenas F.J."/>
            <person name="Serrano A."/>
            <person name="Henrissat B."/>
            <person name="Drula E."/>
            <person name="Hughes K.W."/>
            <person name="Mata J.L."/>
            <person name="Ishikawa N.K."/>
            <person name="Vargas-Isla R."/>
            <person name="Ushijima S."/>
            <person name="Smith C.A."/>
            <person name="Ahrendt S."/>
            <person name="Andreopoulos W."/>
            <person name="He G."/>
            <person name="LaButti K."/>
            <person name="Lipzen A."/>
            <person name="Ng V."/>
            <person name="Riley R."/>
            <person name="Sandor L."/>
            <person name="Barry K."/>
            <person name="Martinez A.T."/>
            <person name="Xiao Y."/>
            <person name="Gibbons J.G."/>
            <person name="Terashima K."/>
            <person name="Hibbett D.S."/>
            <person name="Grigoriev I.V."/>
        </authorList>
    </citation>
    <scope>NUCLEOTIDE SEQUENCE</scope>
    <source>
        <strain evidence="10">ET3784</strain>
    </source>
</reference>
<dbReference type="EMBL" id="JANVFO010000032">
    <property type="protein sequence ID" value="KAJ3731238.1"/>
    <property type="molecule type" value="Genomic_DNA"/>
</dbReference>